<dbReference type="KEGG" id="sva:SVA_2813"/>
<organism evidence="3 4">
    <name type="scientific">Sulfurifustis variabilis</name>
    <dbReference type="NCBI Taxonomy" id="1675686"/>
    <lineage>
        <taxon>Bacteria</taxon>
        <taxon>Pseudomonadati</taxon>
        <taxon>Pseudomonadota</taxon>
        <taxon>Gammaproteobacteria</taxon>
        <taxon>Acidiferrobacterales</taxon>
        <taxon>Acidiferrobacteraceae</taxon>
        <taxon>Sulfurifustis</taxon>
    </lineage>
</organism>
<dbReference type="EMBL" id="AP014936">
    <property type="protein sequence ID" value="BAU49361.1"/>
    <property type="molecule type" value="Genomic_DNA"/>
</dbReference>
<dbReference type="Pfam" id="PF00462">
    <property type="entry name" value="Glutaredoxin"/>
    <property type="match status" value="1"/>
</dbReference>
<reference evidence="3 4" key="1">
    <citation type="submission" date="2015-08" db="EMBL/GenBank/DDBJ databases">
        <title>Complete genome sequence of Sulfurifustis variabilis.</title>
        <authorList>
            <person name="Miura A."/>
            <person name="Kojima H."/>
            <person name="Fukui M."/>
        </authorList>
    </citation>
    <scope>NUCLEOTIDE SEQUENCE [LARGE SCALE GENOMIC DNA]</scope>
    <source>
        <strain evidence="4">skN76</strain>
    </source>
</reference>
<feature type="domain" description="Glutaredoxin" evidence="2">
    <location>
        <begin position="42"/>
        <end position="97"/>
    </location>
</feature>
<dbReference type="SUPFAM" id="SSF52833">
    <property type="entry name" value="Thioredoxin-like"/>
    <property type="match status" value="1"/>
</dbReference>
<dbReference type="CDD" id="cd02976">
    <property type="entry name" value="NrdH"/>
    <property type="match status" value="1"/>
</dbReference>
<name>A0A1B4VCJ9_9GAMM</name>
<dbReference type="Gene3D" id="3.40.30.10">
    <property type="entry name" value="Glutaredoxin"/>
    <property type="match status" value="1"/>
</dbReference>
<dbReference type="InterPro" id="IPR002109">
    <property type="entry name" value="Glutaredoxin"/>
</dbReference>
<evidence type="ECO:0000313" key="4">
    <source>
        <dbReference type="Proteomes" id="UP000218899"/>
    </source>
</evidence>
<evidence type="ECO:0000259" key="2">
    <source>
        <dbReference type="Pfam" id="PF00462"/>
    </source>
</evidence>
<accession>A0A1B4VCJ9</accession>
<dbReference type="AlphaFoldDB" id="A0A1B4VCJ9"/>
<dbReference type="RefSeq" id="WP_096461773.1">
    <property type="nucleotide sequence ID" value="NZ_AP014936.1"/>
</dbReference>
<dbReference type="OrthoDB" id="8991911at2"/>
<gene>
    <name evidence="3" type="ORF">SVA_2813</name>
</gene>
<feature type="region of interest" description="Disordered" evidence="1">
    <location>
        <begin position="126"/>
        <end position="147"/>
    </location>
</feature>
<sequence>MNPLAKTRARLLGVALVLALVLLGFDRYAAYAHRPGPDSTQIVLYTTAWCGYCERLREGLRASNVPYREYDVEKTLQGSLGMWALRGRGVPVSAIGPEVVHGYQVAKIERALRALGHDFTPFASIESRGSASTGAPPDAGSVRAKAR</sequence>
<evidence type="ECO:0000256" key="1">
    <source>
        <dbReference type="SAM" id="MobiDB-lite"/>
    </source>
</evidence>
<keyword evidence="4" id="KW-1185">Reference proteome</keyword>
<proteinExistence type="predicted"/>
<protein>
    <submittedName>
        <fullName evidence="3">Glutaredoxin</fullName>
    </submittedName>
</protein>
<dbReference type="InterPro" id="IPR036249">
    <property type="entry name" value="Thioredoxin-like_sf"/>
</dbReference>
<dbReference type="Proteomes" id="UP000218899">
    <property type="component" value="Chromosome"/>
</dbReference>
<evidence type="ECO:0000313" key="3">
    <source>
        <dbReference type="EMBL" id="BAU49361.1"/>
    </source>
</evidence>
<dbReference type="PROSITE" id="PS51354">
    <property type="entry name" value="GLUTAREDOXIN_2"/>
    <property type="match status" value="1"/>
</dbReference>